<accession>A0ABQ5MRF3</accession>
<evidence type="ECO:0008006" key="3">
    <source>
        <dbReference type="Google" id="ProtNLM"/>
    </source>
</evidence>
<reference evidence="1 2" key="1">
    <citation type="journal article" date="2023" name="Int. J. Syst. Evol. Microbiol.">
        <title>Arthrobacter mangrovi sp. nov., an actinobacterium isolated from the rhizosphere of a mangrove.</title>
        <authorList>
            <person name="Hamada M."/>
            <person name="Saitou S."/>
            <person name="Enomoto N."/>
            <person name="Nanri K."/>
            <person name="Hidaka K."/>
            <person name="Miura T."/>
            <person name="Tamura T."/>
        </authorList>
    </citation>
    <scope>NUCLEOTIDE SEQUENCE [LARGE SCALE GENOMIC DNA]</scope>
    <source>
        <strain evidence="1 2">NBRC 112813</strain>
    </source>
</reference>
<protein>
    <recommendedName>
        <fullName evidence="3">STAS domain-containing protein</fullName>
    </recommendedName>
</protein>
<organism evidence="1 2">
    <name type="scientific">Arthrobacter mangrovi</name>
    <dbReference type="NCBI Taxonomy" id="2966350"/>
    <lineage>
        <taxon>Bacteria</taxon>
        <taxon>Bacillati</taxon>
        <taxon>Actinomycetota</taxon>
        <taxon>Actinomycetes</taxon>
        <taxon>Micrococcales</taxon>
        <taxon>Micrococcaceae</taxon>
        <taxon>Arthrobacter</taxon>
    </lineage>
</organism>
<name>A0ABQ5MRF3_9MICC</name>
<sequence length="129" mass="12951">MEGDKLKVLVSMDVDCDSARIEVKGSVDSRNVQALHAVARRVNALMPGLGIVLDLAAASATAEAARELQECADAQTLPACAGEDPVPCNLSAVLPAEAAKPARCAQRAGEAGRLAGASVASGSDVALAA</sequence>
<gene>
    <name evidence="1" type="ORF">AHIS1636_10050</name>
</gene>
<dbReference type="RefSeq" id="WP_264794714.1">
    <property type="nucleotide sequence ID" value="NZ_BRVS01000004.1"/>
</dbReference>
<keyword evidence="2" id="KW-1185">Reference proteome</keyword>
<proteinExistence type="predicted"/>
<comment type="caution">
    <text evidence="1">The sequence shown here is derived from an EMBL/GenBank/DDBJ whole genome shotgun (WGS) entry which is preliminary data.</text>
</comment>
<evidence type="ECO:0000313" key="1">
    <source>
        <dbReference type="EMBL" id="GLB66566.1"/>
    </source>
</evidence>
<evidence type="ECO:0000313" key="2">
    <source>
        <dbReference type="Proteomes" id="UP001209654"/>
    </source>
</evidence>
<dbReference type="Proteomes" id="UP001209654">
    <property type="component" value="Unassembled WGS sequence"/>
</dbReference>
<dbReference type="EMBL" id="BRVS01000004">
    <property type="protein sequence ID" value="GLB66566.1"/>
    <property type="molecule type" value="Genomic_DNA"/>
</dbReference>